<reference evidence="1 2" key="1">
    <citation type="submission" date="2019-06" db="EMBL/GenBank/DDBJ databases">
        <title>Sequencing the genomes of 1000 actinobacteria strains.</title>
        <authorList>
            <person name="Klenk H.-P."/>
        </authorList>
    </citation>
    <scope>NUCLEOTIDE SEQUENCE [LARGE SCALE GENOMIC DNA]</scope>
    <source>
        <strain evidence="1 2">DSM 43186</strain>
    </source>
</reference>
<dbReference type="AlphaFoldDB" id="A0A543IPC3"/>
<dbReference type="RefSeq" id="WP_142261983.1">
    <property type="nucleotide sequence ID" value="NZ_BMPV01000002.1"/>
</dbReference>
<evidence type="ECO:0000313" key="2">
    <source>
        <dbReference type="Proteomes" id="UP000319213"/>
    </source>
</evidence>
<protein>
    <submittedName>
        <fullName evidence="1">Uncharacterized protein</fullName>
    </submittedName>
</protein>
<organism evidence="1 2">
    <name type="scientific">Thermopolyspora flexuosa</name>
    <dbReference type="NCBI Taxonomy" id="103836"/>
    <lineage>
        <taxon>Bacteria</taxon>
        <taxon>Bacillati</taxon>
        <taxon>Actinomycetota</taxon>
        <taxon>Actinomycetes</taxon>
        <taxon>Streptosporangiales</taxon>
        <taxon>Streptosporangiaceae</taxon>
        <taxon>Thermopolyspora</taxon>
    </lineage>
</organism>
<dbReference type="OrthoDB" id="3502461at2"/>
<sequence length="312" mass="33220">MNVERRRARAAAVLGRQPASLGPVPGERPAPGVVTGEIRDVSPHLLVLENADGDEVRLVIAPWATAWHGGDAAPADLPLGARAIVRTAGEYGRVADRIWVDITRFTGKILRVHGTRDLTVELDCGPHRGRRTITIPYRATGRIQVRYPRLEPGYLFDAIGTLGKGNPTALFPAASQPPYRADAVPAPPLTYDVPSVQVGSAVWSDAFDEDERGAAYPRLERSDAECDQVGVTCAALPYLALGSALRVENQCTGRSAVVPIVACGCLTGRFCDRCVECGTSERGRIVELSPASFVELGGELSRGCFNAGIGLG</sequence>
<keyword evidence="2" id="KW-1185">Reference proteome</keyword>
<accession>A0A543IPC3</accession>
<evidence type="ECO:0000313" key="1">
    <source>
        <dbReference type="EMBL" id="TQM72420.1"/>
    </source>
</evidence>
<dbReference type="EMBL" id="VFPQ01000002">
    <property type="protein sequence ID" value="TQM72420.1"/>
    <property type="molecule type" value="Genomic_DNA"/>
</dbReference>
<name>A0A543IPC3_9ACTN</name>
<comment type="caution">
    <text evidence="1">The sequence shown here is derived from an EMBL/GenBank/DDBJ whole genome shotgun (WGS) entry which is preliminary data.</text>
</comment>
<gene>
    <name evidence="1" type="ORF">FHX40_4558</name>
</gene>
<dbReference type="Proteomes" id="UP000319213">
    <property type="component" value="Unassembled WGS sequence"/>
</dbReference>
<proteinExistence type="predicted"/>